<evidence type="ECO:0000256" key="10">
    <source>
        <dbReference type="ARBA" id="ARBA00022741"/>
    </source>
</evidence>
<evidence type="ECO:0000259" key="22">
    <source>
        <dbReference type="Pfam" id="PF23493"/>
    </source>
</evidence>
<dbReference type="PANTHER" id="PTHR10890">
    <property type="entry name" value="CYSTEINYL-TRNA SYNTHETASE"/>
    <property type="match status" value="1"/>
</dbReference>
<evidence type="ECO:0000256" key="14">
    <source>
        <dbReference type="ARBA" id="ARBA00022946"/>
    </source>
</evidence>
<dbReference type="InterPro" id="IPR032678">
    <property type="entry name" value="tRNA-synt_1_cat_dom"/>
</dbReference>
<dbReference type="NCBIfam" id="TIGR00435">
    <property type="entry name" value="cysS"/>
    <property type="match status" value="1"/>
</dbReference>
<evidence type="ECO:0000256" key="6">
    <source>
        <dbReference type="ARBA" id="ARBA00022528"/>
    </source>
</evidence>
<feature type="domain" description="tRNA synthetases class I catalytic" evidence="21">
    <location>
        <begin position="42"/>
        <end position="339"/>
    </location>
</feature>
<comment type="function">
    <text evidence="19">Nuclear genome-encoded factor required for normal assembly of chloroplast polysomes.</text>
</comment>
<dbReference type="PRINTS" id="PR00983">
    <property type="entry name" value="TRNASYNTHCYS"/>
</dbReference>
<proteinExistence type="inferred from homology"/>
<sequence>GERSQRAPPLLGFAGTRRGGGGMGEPELQIYNTMTKQREVFRPRNPGVVGMYVCGVTPYDYSHIGHARAYVCFDVLYRYLKHLGYKVNYVRNFTDIDDKIINRANLSGEDPLSLSSRFSQEFLKDMTNLQCLSPTHEPRVSDHIDEIKDMIKQIIANGCAYTIEGDVYFSVDNFPHYGCLSGRNLNDNRAGGGGRVSVDLRKRNAADFALWKSAKPGEPSWESPWGPGRPGWHIECSAMSAHYLGHSFDVHGGGQDLIFPHHENELAQSCAACPDSNISYWVHNGFVNKDNEKMSKSLNNFFTIRDITENYHPLALRFFLMRTHYRSDVNYTDRLLDTASDRVFYMYQTLLECEEALTPFREGIGIDRIPSDVNQLIENFHAGFLASMSDDLHTSTVLDDLMEPLKSINNSLKKFKGKKLPLIQALTALEKEVKGVLNILGLLSSFTCSEVLQQLKEKALKRAGLTEEEVLDQIKERTIARKNKEYEKSDKIRQELYAKGIALMDEPKGTIWRPREPPECPSDNVNPESQTSQSPGDKSENADSDNQMSNLLEEQSNPACINNRAPPSRRQSDDLSPESQTPQSLGTKLGNTVLGNEELSHAPEPRDPANPDKCSDTS</sequence>
<evidence type="ECO:0000313" key="23">
    <source>
        <dbReference type="EMBL" id="JAT51197.1"/>
    </source>
</evidence>
<dbReference type="SUPFAM" id="SSF52374">
    <property type="entry name" value="Nucleotidylyl transferase"/>
    <property type="match status" value="1"/>
</dbReference>
<evidence type="ECO:0000256" key="15">
    <source>
        <dbReference type="ARBA" id="ARBA00023128"/>
    </source>
</evidence>
<dbReference type="EC" id="6.1.1.16" evidence="5"/>
<dbReference type="InterPro" id="IPR024909">
    <property type="entry name" value="Cys-tRNA/MSH_ligase"/>
</dbReference>
<keyword evidence="11" id="KW-0862">Zinc</keyword>
<feature type="non-terminal residue" evidence="23">
    <location>
        <position position="1"/>
    </location>
</feature>
<evidence type="ECO:0000256" key="17">
    <source>
        <dbReference type="ARBA" id="ARBA00031499"/>
    </source>
</evidence>
<dbReference type="HAMAP" id="MF_00041">
    <property type="entry name" value="Cys_tRNA_synth"/>
    <property type="match status" value="1"/>
</dbReference>
<keyword evidence="16" id="KW-0030">Aminoacyl-tRNA synthetase</keyword>
<accession>A0A1D1Y973</accession>
<protein>
    <recommendedName>
        <fullName evidence="5">cysteine--tRNA ligase</fullName>
        <ecNumber evidence="5">6.1.1.16</ecNumber>
    </recommendedName>
    <alternativeName>
        <fullName evidence="17">Cysteinyl-tRNA synthetase</fullName>
    </alternativeName>
</protein>
<keyword evidence="15" id="KW-0496">Mitochondrion</keyword>
<keyword evidence="12" id="KW-0067">ATP-binding</keyword>
<dbReference type="InterPro" id="IPR015803">
    <property type="entry name" value="Cys-tRNA-ligase"/>
</dbReference>
<dbReference type="FunFam" id="3.40.50.620:FF:000009">
    <property type="entry name" value="Cysteine--tRNA ligase"/>
    <property type="match status" value="1"/>
</dbReference>
<keyword evidence="13" id="KW-0648">Protein biosynthesis</keyword>
<organism evidence="23">
    <name type="scientific">Anthurium amnicola</name>
    <dbReference type="NCBI Taxonomy" id="1678845"/>
    <lineage>
        <taxon>Eukaryota</taxon>
        <taxon>Viridiplantae</taxon>
        <taxon>Streptophyta</taxon>
        <taxon>Embryophyta</taxon>
        <taxon>Tracheophyta</taxon>
        <taxon>Spermatophyta</taxon>
        <taxon>Magnoliopsida</taxon>
        <taxon>Liliopsida</taxon>
        <taxon>Araceae</taxon>
        <taxon>Pothoideae</taxon>
        <taxon>Potheae</taxon>
        <taxon>Anthurium</taxon>
    </lineage>
</organism>
<dbReference type="FunFam" id="1.20.120.1910:FF:000003">
    <property type="entry name" value="Cysteine--tRNA ligase CPS1, chloroplastic/mitochondrial"/>
    <property type="match status" value="1"/>
</dbReference>
<reference evidence="23" key="1">
    <citation type="submission" date="2015-07" db="EMBL/GenBank/DDBJ databases">
        <title>Transcriptome Assembly of Anthurium amnicola.</title>
        <authorList>
            <person name="Suzuki J."/>
        </authorList>
    </citation>
    <scope>NUCLEOTIDE SEQUENCE</scope>
</reference>
<dbReference type="GO" id="GO:0006423">
    <property type="term" value="P:cysteinyl-tRNA aminoacylation"/>
    <property type="evidence" value="ECO:0007669"/>
    <property type="project" value="InterPro"/>
</dbReference>
<evidence type="ECO:0000256" key="8">
    <source>
        <dbReference type="ARBA" id="ARBA00022640"/>
    </source>
</evidence>
<evidence type="ECO:0000256" key="9">
    <source>
        <dbReference type="ARBA" id="ARBA00022723"/>
    </source>
</evidence>
<evidence type="ECO:0000256" key="13">
    <source>
        <dbReference type="ARBA" id="ARBA00022917"/>
    </source>
</evidence>
<dbReference type="InterPro" id="IPR014729">
    <property type="entry name" value="Rossmann-like_a/b/a_fold"/>
</dbReference>
<dbReference type="SUPFAM" id="SSF47323">
    <property type="entry name" value="Anticodon-binding domain of a subclass of class I aminoacyl-tRNA synthetases"/>
    <property type="match status" value="1"/>
</dbReference>
<dbReference type="AlphaFoldDB" id="A0A1D1Y973"/>
<feature type="domain" description="Cysteinyl-tRNA ligase anticodon binding" evidence="22">
    <location>
        <begin position="472"/>
        <end position="513"/>
    </location>
</feature>
<feature type="compositionally biased region" description="Polar residues" evidence="20">
    <location>
        <begin position="523"/>
        <end position="536"/>
    </location>
</feature>
<evidence type="ECO:0000256" key="20">
    <source>
        <dbReference type="SAM" id="MobiDB-lite"/>
    </source>
</evidence>
<name>A0A1D1Y973_9ARAE</name>
<dbReference type="GO" id="GO:0009507">
    <property type="term" value="C:chloroplast"/>
    <property type="evidence" value="ECO:0007669"/>
    <property type="project" value="UniProtKB-SubCell"/>
</dbReference>
<dbReference type="PANTHER" id="PTHR10890:SF26">
    <property type="entry name" value="CYSTEINE--TRNA LIGASE 1, CYTOPLASMIC-RELATED"/>
    <property type="match status" value="1"/>
</dbReference>
<dbReference type="GO" id="GO:0004817">
    <property type="term" value="F:cysteine-tRNA ligase activity"/>
    <property type="evidence" value="ECO:0007669"/>
    <property type="project" value="UniProtKB-EC"/>
</dbReference>
<keyword evidence="7 23" id="KW-0436">Ligase</keyword>
<evidence type="ECO:0000256" key="12">
    <source>
        <dbReference type="ARBA" id="ARBA00022840"/>
    </source>
</evidence>
<feature type="compositionally biased region" description="Basic and acidic residues" evidence="20">
    <location>
        <begin position="598"/>
        <end position="618"/>
    </location>
</feature>
<dbReference type="Gene3D" id="1.20.120.1910">
    <property type="entry name" value="Cysteine-tRNA ligase, C-terminal anti-codon recognition domain"/>
    <property type="match status" value="1"/>
</dbReference>
<evidence type="ECO:0000256" key="11">
    <source>
        <dbReference type="ARBA" id="ARBA00022833"/>
    </source>
</evidence>
<comment type="similarity">
    <text evidence="4">Belongs to the class-I aminoacyl-tRNA synthetase family.</text>
</comment>
<evidence type="ECO:0000256" key="7">
    <source>
        <dbReference type="ARBA" id="ARBA00022598"/>
    </source>
</evidence>
<dbReference type="GO" id="GO:0005524">
    <property type="term" value="F:ATP binding"/>
    <property type="evidence" value="ECO:0007669"/>
    <property type="project" value="UniProtKB-KW"/>
</dbReference>
<feature type="compositionally biased region" description="Basic and acidic residues" evidence="20">
    <location>
        <begin position="508"/>
        <end position="518"/>
    </location>
</feature>
<dbReference type="Pfam" id="PF01406">
    <property type="entry name" value="tRNA-synt_1e"/>
    <property type="match status" value="1"/>
</dbReference>
<evidence type="ECO:0000256" key="5">
    <source>
        <dbReference type="ARBA" id="ARBA00012832"/>
    </source>
</evidence>
<keyword evidence="14" id="KW-0809">Transit peptide</keyword>
<evidence type="ECO:0000256" key="19">
    <source>
        <dbReference type="ARBA" id="ARBA00056254"/>
    </source>
</evidence>
<gene>
    <name evidence="23" type="primary">cysS_41</name>
    <name evidence="23" type="ORF">g.110945</name>
</gene>
<comment type="catalytic activity">
    <reaction evidence="18">
        <text>tRNA(Cys) + L-cysteine + ATP = L-cysteinyl-tRNA(Cys) + AMP + diphosphate</text>
        <dbReference type="Rhea" id="RHEA:17773"/>
        <dbReference type="Rhea" id="RHEA-COMP:9661"/>
        <dbReference type="Rhea" id="RHEA-COMP:9679"/>
        <dbReference type="ChEBI" id="CHEBI:30616"/>
        <dbReference type="ChEBI" id="CHEBI:33019"/>
        <dbReference type="ChEBI" id="CHEBI:35235"/>
        <dbReference type="ChEBI" id="CHEBI:78442"/>
        <dbReference type="ChEBI" id="CHEBI:78517"/>
        <dbReference type="ChEBI" id="CHEBI:456215"/>
        <dbReference type="EC" id="6.1.1.16"/>
    </reaction>
</comment>
<dbReference type="InterPro" id="IPR009080">
    <property type="entry name" value="tRNAsynth_Ia_anticodon-bd"/>
</dbReference>
<evidence type="ECO:0000256" key="4">
    <source>
        <dbReference type="ARBA" id="ARBA00005594"/>
    </source>
</evidence>
<keyword evidence="9" id="KW-0479">Metal-binding</keyword>
<dbReference type="Gene3D" id="3.40.50.620">
    <property type="entry name" value="HUPs"/>
    <property type="match status" value="1"/>
</dbReference>
<evidence type="ECO:0000259" key="21">
    <source>
        <dbReference type="Pfam" id="PF01406"/>
    </source>
</evidence>
<keyword evidence="8" id="KW-0934">Plastid</keyword>
<dbReference type="InterPro" id="IPR056411">
    <property type="entry name" value="CysS_C"/>
</dbReference>
<feature type="compositionally biased region" description="Polar residues" evidence="20">
    <location>
        <begin position="577"/>
        <end position="594"/>
    </location>
</feature>
<keyword evidence="10" id="KW-0547">Nucleotide-binding</keyword>
<dbReference type="EMBL" id="GDJX01016739">
    <property type="protein sequence ID" value="JAT51197.1"/>
    <property type="molecule type" value="Transcribed_RNA"/>
</dbReference>
<dbReference type="GO" id="GO:0005739">
    <property type="term" value="C:mitochondrion"/>
    <property type="evidence" value="ECO:0007669"/>
    <property type="project" value="UniProtKB-SubCell"/>
</dbReference>
<evidence type="ECO:0000256" key="1">
    <source>
        <dbReference type="ARBA" id="ARBA00001947"/>
    </source>
</evidence>
<comment type="cofactor">
    <cofactor evidence="1">
        <name>Zn(2+)</name>
        <dbReference type="ChEBI" id="CHEBI:29105"/>
    </cofactor>
</comment>
<evidence type="ECO:0000256" key="18">
    <source>
        <dbReference type="ARBA" id="ARBA00047398"/>
    </source>
</evidence>
<evidence type="ECO:0000256" key="16">
    <source>
        <dbReference type="ARBA" id="ARBA00023146"/>
    </source>
</evidence>
<feature type="compositionally biased region" description="Polar residues" evidence="20">
    <location>
        <begin position="544"/>
        <end position="560"/>
    </location>
</feature>
<dbReference type="Pfam" id="PF23493">
    <property type="entry name" value="CysS_C"/>
    <property type="match status" value="1"/>
</dbReference>
<feature type="region of interest" description="Disordered" evidence="20">
    <location>
        <begin position="1"/>
        <end position="24"/>
    </location>
</feature>
<dbReference type="GO" id="GO:0046872">
    <property type="term" value="F:metal ion binding"/>
    <property type="evidence" value="ECO:0007669"/>
    <property type="project" value="UniProtKB-KW"/>
</dbReference>
<evidence type="ECO:0000256" key="2">
    <source>
        <dbReference type="ARBA" id="ARBA00004173"/>
    </source>
</evidence>
<dbReference type="CDD" id="cd00672">
    <property type="entry name" value="CysRS_core"/>
    <property type="match status" value="1"/>
</dbReference>
<comment type="subcellular location">
    <subcellularLocation>
        <location evidence="2">Mitochondrion</location>
    </subcellularLocation>
    <subcellularLocation>
        <location evidence="3">Plastid</location>
        <location evidence="3">Chloroplast</location>
    </subcellularLocation>
</comment>
<keyword evidence="6" id="KW-0150">Chloroplast</keyword>
<feature type="region of interest" description="Disordered" evidence="20">
    <location>
        <begin position="508"/>
        <end position="618"/>
    </location>
</feature>
<evidence type="ECO:0000256" key="3">
    <source>
        <dbReference type="ARBA" id="ARBA00004229"/>
    </source>
</evidence>